<feature type="compositionally biased region" description="Low complexity" evidence="1">
    <location>
        <begin position="29"/>
        <end position="53"/>
    </location>
</feature>
<dbReference type="AlphaFoldDB" id="J4TDZ5"/>
<organism evidence="2 3">
    <name type="scientific">Mycobacterium colombiense CECT 3035</name>
    <dbReference type="NCBI Taxonomy" id="1041522"/>
    <lineage>
        <taxon>Bacteria</taxon>
        <taxon>Bacillati</taxon>
        <taxon>Actinomycetota</taxon>
        <taxon>Actinomycetes</taxon>
        <taxon>Mycobacteriales</taxon>
        <taxon>Mycobacteriaceae</taxon>
        <taxon>Mycobacterium</taxon>
        <taxon>Mycobacterium avium complex (MAC)</taxon>
    </lineage>
</organism>
<feature type="compositionally biased region" description="Polar residues" evidence="1">
    <location>
        <begin position="1"/>
        <end position="11"/>
    </location>
</feature>
<name>J4TDZ5_9MYCO</name>
<evidence type="ECO:0000313" key="2">
    <source>
        <dbReference type="EMBL" id="EJO87058.1"/>
    </source>
</evidence>
<evidence type="ECO:0000256" key="1">
    <source>
        <dbReference type="SAM" id="MobiDB-lite"/>
    </source>
</evidence>
<feature type="region of interest" description="Disordered" evidence="1">
    <location>
        <begin position="1"/>
        <end position="71"/>
    </location>
</feature>
<dbReference type="STRING" id="1041522.GCA_002105755_00608"/>
<reference evidence="2 3" key="1">
    <citation type="journal article" date="2011" name="J. Bacteriol.">
        <title>Genome sequence of the Mycobacterium colombiense type strain, CECT 3035.</title>
        <authorList>
            <person name="Gonzalez-Perez M."/>
            <person name="Murcia M.I."/>
            <person name="Landsman D."/>
            <person name="Jordan I.K."/>
            <person name="Marino-Ramirez L."/>
        </authorList>
    </citation>
    <scope>NUCLEOTIDE SEQUENCE [LARGE SCALE GENOMIC DNA]</scope>
    <source>
        <strain evidence="2 3">CECT 3035</strain>
    </source>
</reference>
<gene>
    <name evidence="2" type="ORF">MCOL_V219221</name>
</gene>
<proteinExistence type="predicted"/>
<dbReference type="RefSeq" id="WP_007774343.1">
    <property type="nucleotide sequence ID" value="NZ_AFVW02000006.1"/>
</dbReference>
<feature type="compositionally biased region" description="Basic and acidic residues" evidence="1">
    <location>
        <begin position="59"/>
        <end position="70"/>
    </location>
</feature>
<evidence type="ECO:0000313" key="3">
    <source>
        <dbReference type="Proteomes" id="UP000006455"/>
    </source>
</evidence>
<protein>
    <submittedName>
        <fullName evidence="2">Uncharacterized protein</fullName>
    </submittedName>
</protein>
<sequence>MTTAEKSTHNVVNLRAAKKEQAAARKARPAGTARKPAAKKTPAAKAPAASGRPAPQPRPEQRPGEGEIKVRLGAPVQKVLRQPENRKGAMVPVTRKIEQAHVYKDGSVVIVLDAAEANTVKSVLDGQTSRGAQAVLKAIGR</sequence>
<dbReference type="GeneID" id="31529208"/>
<dbReference type="Proteomes" id="UP000006455">
    <property type="component" value="Unassembled WGS sequence"/>
</dbReference>
<dbReference type="EMBL" id="AFVW02000006">
    <property type="protein sequence ID" value="EJO87058.1"/>
    <property type="molecule type" value="Genomic_DNA"/>
</dbReference>
<comment type="caution">
    <text evidence="2">The sequence shown here is derived from an EMBL/GenBank/DDBJ whole genome shotgun (WGS) entry which is preliminary data.</text>
</comment>
<accession>J4TDZ5</accession>